<keyword evidence="1" id="KW-0472">Membrane</keyword>
<evidence type="ECO:0000256" key="1">
    <source>
        <dbReference type="SAM" id="Phobius"/>
    </source>
</evidence>
<name>A0ABY5TNV1_9GAMM</name>
<sequence length="114" mass="12381">MFVIGWITQLLLGLSTWAFRSLIFFVPFLVKYLLIALGVGYVTYAGLDYAIDEGVNFLFARYDALPPELIDIVEVMGVFDALQIITTAASSAITIKAIGGLTRFAANRPGTLSA</sequence>
<evidence type="ECO:0000313" key="2">
    <source>
        <dbReference type="EMBL" id="UVW34276.1"/>
    </source>
</evidence>
<gene>
    <name evidence="2" type="ORF">NYF23_09615</name>
</gene>
<proteinExistence type="predicted"/>
<protein>
    <submittedName>
        <fullName evidence="2">DUF2523 domain-containing protein</fullName>
    </submittedName>
</protein>
<dbReference type="EMBL" id="CP103416">
    <property type="protein sequence ID" value="UVW34276.1"/>
    <property type="molecule type" value="Genomic_DNA"/>
</dbReference>
<organism evidence="2 3">
    <name type="scientific">SAR92 clade bacterium H455</name>
    <dbReference type="NCBI Taxonomy" id="2974818"/>
    <lineage>
        <taxon>Bacteria</taxon>
        <taxon>Pseudomonadati</taxon>
        <taxon>Pseudomonadota</taxon>
        <taxon>Gammaproteobacteria</taxon>
        <taxon>Cellvibrionales</taxon>
        <taxon>Porticoccaceae</taxon>
        <taxon>SAR92 clade</taxon>
    </lineage>
</organism>
<accession>A0ABY5TNV1</accession>
<feature type="transmembrane region" description="Helical" evidence="1">
    <location>
        <begin position="28"/>
        <end position="51"/>
    </location>
</feature>
<keyword evidence="1" id="KW-0812">Transmembrane</keyword>
<reference evidence="2" key="1">
    <citation type="submission" date="2022-08" db="EMBL/GenBank/DDBJ databases">
        <title>Catabolic pathway analysis in culturable SAR92 clade bacteria reveals their overlooked roles in DMSP degradation in coastal seas.</title>
        <authorList>
            <person name="He X."/>
            <person name="Zhang X."/>
            <person name="Zhang Y."/>
        </authorList>
    </citation>
    <scope>NUCLEOTIDE SEQUENCE</scope>
    <source>
        <strain evidence="2">H455</strain>
    </source>
</reference>
<dbReference type="Pfam" id="PF10734">
    <property type="entry name" value="DUF2523"/>
    <property type="match status" value="1"/>
</dbReference>
<dbReference type="InterPro" id="IPR019670">
    <property type="entry name" value="DUF2523"/>
</dbReference>
<keyword evidence="3" id="KW-1185">Reference proteome</keyword>
<evidence type="ECO:0000313" key="3">
    <source>
        <dbReference type="Proteomes" id="UP001059934"/>
    </source>
</evidence>
<dbReference type="Proteomes" id="UP001059934">
    <property type="component" value="Chromosome"/>
</dbReference>
<keyword evidence="1" id="KW-1133">Transmembrane helix</keyword>